<dbReference type="eggNOG" id="COG4804">
    <property type="taxonomic scope" value="Bacteria"/>
</dbReference>
<dbReference type="HOGENOM" id="CLU_046640_3_0_0"/>
<dbReference type="Gene3D" id="3.40.1350.10">
    <property type="match status" value="1"/>
</dbReference>
<dbReference type="Proteomes" id="UP000001505">
    <property type="component" value="Chromosome"/>
</dbReference>
<evidence type="ECO:0000313" key="3">
    <source>
        <dbReference type="Proteomes" id="UP000001505"/>
    </source>
</evidence>
<dbReference type="KEGG" id="wch:wcw_0527"/>
<accession>D6YUT7</accession>
<reference evidence="2 3" key="1">
    <citation type="journal article" date="2010" name="PLoS ONE">
        <title>The Waddlia genome: a window into chlamydial biology.</title>
        <authorList>
            <person name="Bertelli C."/>
            <person name="Collyn F."/>
            <person name="Croxatto A."/>
            <person name="Ruckert C."/>
            <person name="Polkinghorne A."/>
            <person name="Kebbi-Beghdadi C."/>
            <person name="Goesmann A."/>
            <person name="Vaughan L."/>
            <person name="Greub G."/>
        </authorList>
    </citation>
    <scope>NUCLEOTIDE SEQUENCE [LARGE SCALE GENOMIC DNA]</scope>
    <source>
        <strain evidence="3">ATCC VR-1470 / WSU 86-1044</strain>
    </source>
</reference>
<organism evidence="2 3">
    <name type="scientific">Waddlia chondrophila (strain ATCC VR-1470 / WSU 86-1044)</name>
    <dbReference type="NCBI Taxonomy" id="716544"/>
    <lineage>
        <taxon>Bacteria</taxon>
        <taxon>Pseudomonadati</taxon>
        <taxon>Chlamydiota</taxon>
        <taxon>Chlamydiia</taxon>
        <taxon>Parachlamydiales</taxon>
        <taxon>Waddliaceae</taxon>
        <taxon>Waddlia</taxon>
    </lineage>
</organism>
<dbReference type="AlphaFoldDB" id="D6YUT7"/>
<dbReference type="RefSeq" id="WP_013181624.1">
    <property type="nucleotide sequence ID" value="NC_014225.1"/>
</dbReference>
<dbReference type="InterPro" id="IPR011856">
    <property type="entry name" value="tRNA_endonuc-like_dom_sf"/>
</dbReference>
<dbReference type="PANTHER" id="PTHR30547">
    <property type="entry name" value="UNCHARACTERIZED PROTEIN YHCG-RELATED"/>
    <property type="match status" value="1"/>
</dbReference>
<protein>
    <recommendedName>
        <fullName evidence="1">YhcG PDDEXK nuclease domain-containing protein</fullName>
    </recommendedName>
</protein>
<dbReference type="EMBL" id="CP001928">
    <property type="protein sequence ID" value="ADI37898.1"/>
    <property type="molecule type" value="Genomic_DNA"/>
</dbReference>
<dbReference type="GO" id="GO:0003676">
    <property type="term" value="F:nucleic acid binding"/>
    <property type="evidence" value="ECO:0007669"/>
    <property type="project" value="InterPro"/>
</dbReference>
<evidence type="ECO:0000313" key="2">
    <source>
        <dbReference type="EMBL" id="ADI37898.1"/>
    </source>
</evidence>
<gene>
    <name evidence="2" type="ordered locus">wcw_0527</name>
</gene>
<evidence type="ECO:0000259" key="1">
    <source>
        <dbReference type="Pfam" id="PF06250"/>
    </source>
</evidence>
<dbReference type="STRING" id="716544.wcw_0527"/>
<dbReference type="InterPro" id="IPR009362">
    <property type="entry name" value="YhcG_C"/>
</dbReference>
<name>D6YUT7_WADCW</name>
<proteinExistence type="predicted"/>
<sequence length="226" mass="26018">MVIQEGWSQNALLDAIKIKTYKRHGKAITNFHVRLPDPQSQLAHETLKDPYNFDFLELTREHVEKDLEDGLIEHVEKFICELGQGFSFVGRQVPLKVGNKDFYIDLLFYHLKLRCFVVVELKATDFKPEFAGKMNFYLSAVDDLMRYPADSPTIGILICRRKDNFIVEYALRDINKPMGVAEYETKIISSLPKKLKGKLPSIDEIEAELSSLPVVQKKRSSKKTPK</sequence>
<feature type="domain" description="YhcG PDDEXK nuclease" evidence="1">
    <location>
        <begin position="45"/>
        <end position="200"/>
    </location>
</feature>
<keyword evidence="3" id="KW-1185">Reference proteome</keyword>
<dbReference type="PANTHER" id="PTHR30547:SF0">
    <property type="entry name" value="BLR8175 PROTEIN"/>
    <property type="match status" value="1"/>
</dbReference>
<dbReference type="Pfam" id="PF06250">
    <property type="entry name" value="YhcG_C"/>
    <property type="match status" value="1"/>
</dbReference>
<dbReference type="InterPro" id="IPR053148">
    <property type="entry name" value="PD-DEXK-like_domain"/>
</dbReference>